<gene>
    <name evidence="1" type="ORF">ACFFNX_48155</name>
</gene>
<dbReference type="EMBL" id="JBHLZP010000863">
    <property type="protein sequence ID" value="MFB9839948.1"/>
    <property type="molecule type" value="Genomic_DNA"/>
</dbReference>
<dbReference type="InterPro" id="IPR015943">
    <property type="entry name" value="WD40/YVTN_repeat-like_dom_sf"/>
</dbReference>
<evidence type="ECO:0000313" key="1">
    <source>
        <dbReference type="EMBL" id="MFB9839948.1"/>
    </source>
</evidence>
<dbReference type="SUPFAM" id="SSF51004">
    <property type="entry name" value="C-terminal (heme d1) domain of cytochrome cd1-nitrite reductase"/>
    <property type="match status" value="1"/>
</dbReference>
<name>A0ABV5YXZ5_9ACTN</name>
<dbReference type="Pfam" id="PF10282">
    <property type="entry name" value="Lactonase"/>
    <property type="match status" value="1"/>
</dbReference>
<comment type="caution">
    <text evidence="1">The sequence shown here is derived from an EMBL/GenBank/DDBJ whole genome shotgun (WGS) entry which is preliminary data.</text>
</comment>
<dbReference type="Proteomes" id="UP001589627">
    <property type="component" value="Unassembled WGS sequence"/>
</dbReference>
<dbReference type="InterPro" id="IPR011048">
    <property type="entry name" value="Haem_d1_sf"/>
</dbReference>
<accession>A0ABV5YXZ5</accession>
<evidence type="ECO:0000313" key="2">
    <source>
        <dbReference type="Proteomes" id="UP001589627"/>
    </source>
</evidence>
<dbReference type="InterPro" id="IPR019405">
    <property type="entry name" value="Lactonase_7-beta_prop"/>
</dbReference>
<reference evidence="1 2" key="1">
    <citation type="submission" date="2024-09" db="EMBL/GenBank/DDBJ databases">
        <authorList>
            <person name="Sun Q."/>
            <person name="Mori K."/>
        </authorList>
    </citation>
    <scope>NUCLEOTIDE SEQUENCE [LARGE SCALE GENOMIC DNA]</scope>
    <source>
        <strain evidence="1 2">TBRC 0563</strain>
    </source>
</reference>
<dbReference type="Gene3D" id="2.130.10.10">
    <property type="entry name" value="YVTN repeat-like/Quinoprotein amine dehydrogenase"/>
    <property type="match status" value="1"/>
</dbReference>
<organism evidence="1 2">
    <name type="scientific">Actinoallomurus acaciae</name>
    <dbReference type="NCBI Taxonomy" id="502577"/>
    <lineage>
        <taxon>Bacteria</taxon>
        <taxon>Bacillati</taxon>
        <taxon>Actinomycetota</taxon>
        <taxon>Actinomycetes</taxon>
        <taxon>Streptosporangiales</taxon>
        <taxon>Thermomonosporaceae</taxon>
        <taxon>Actinoallomurus</taxon>
    </lineage>
</organism>
<keyword evidence="2" id="KW-1185">Reference proteome</keyword>
<dbReference type="PANTHER" id="PTHR47197:SF3">
    <property type="entry name" value="DIHYDRO-HEME D1 DEHYDROGENASE"/>
    <property type="match status" value="1"/>
</dbReference>
<dbReference type="PANTHER" id="PTHR47197">
    <property type="entry name" value="PROTEIN NIRF"/>
    <property type="match status" value="1"/>
</dbReference>
<proteinExistence type="predicted"/>
<dbReference type="InterPro" id="IPR051200">
    <property type="entry name" value="Host-pathogen_enzymatic-act"/>
</dbReference>
<protein>
    <submittedName>
        <fullName evidence="1">YncE family protein</fullName>
    </submittedName>
</protein>
<sequence>MEHGRDIVVDERHDTVWAGSFTAGALVAFDSRTFKEKRRVTVDGSGPAGLAVNERTGTVYAADLNDDEIIEVSPRSTTPRLIPAGDGPIDVALSADGRTAYAADQSGGTLAVVDLRRGAVTRSVPTGAGPLSVATDPRTGRVLVVNRTDANVSIVDPRRGSVVETVSTGADPNHVEVADGTAYVVDKSGSGPAGEDLLTRIG</sequence>
<dbReference type="RefSeq" id="WP_378213147.1">
    <property type="nucleotide sequence ID" value="NZ_JBHLZP010000863.1"/>
</dbReference>